<dbReference type="PANTHER" id="PTHR23501:SF197">
    <property type="entry name" value="COMD"/>
    <property type="match status" value="1"/>
</dbReference>
<feature type="transmembrane region" description="Helical" evidence="5">
    <location>
        <begin position="473"/>
        <end position="491"/>
    </location>
</feature>
<evidence type="ECO:0000256" key="3">
    <source>
        <dbReference type="ARBA" id="ARBA00022989"/>
    </source>
</evidence>
<feature type="transmembrane region" description="Helical" evidence="5">
    <location>
        <begin position="208"/>
        <end position="228"/>
    </location>
</feature>
<feature type="transmembrane region" description="Helical" evidence="5">
    <location>
        <begin position="366"/>
        <end position="391"/>
    </location>
</feature>
<evidence type="ECO:0000256" key="1">
    <source>
        <dbReference type="ARBA" id="ARBA00004141"/>
    </source>
</evidence>
<evidence type="ECO:0000259" key="6">
    <source>
        <dbReference type="PROSITE" id="PS50850"/>
    </source>
</evidence>
<feature type="transmembrane region" description="Helical" evidence="5">
    <location>
        <begin position="56"/>
        <end position="75"/>
    </location>
</feature>
<sequence length="504" mass="53102">MDMTAAAPVRPLIEDHRRRLVVFWFLMAALFMATLDNQIVSTALPTIVGEFGALERFGWVGSAYLLAMSAVMPVYGKLGDLFGRKYVMLAAISIFVAGSLLCGLAWSMDSLISARIFQGLGGGGIMVSIFSINADLFEPRKRARYQSYSSLMLMASGSIGPTLGGTMSDLFGWRSIFLINLPIGIVIVTGIALLLPHRRPTRQPTIDVFGALLLAGVTTSIVLAADAVQLFKAFFAWQTLLVLAAGMLCAIFFVVVERRVSEPVMPLRLFKDPTFPLLIVISLTSGGIGIGLVNYLALFLQTTTGLSPTVAGLFFICATGGIVCGSLSAGRLIARYGRYKPFVVTGLTLNIVSLLLMSQLQAGTPLVLVGLLLTMQGLAIGFGQQAPVIGVQNSAPKADTGAATGAVTLSRMGGAAIAISIYGAIIGTYLGSVSLDLPGVESPATLTPKLLATLSPEVQHQIGMIYANAFESLFQTGALIAFVGLVAGLMLKNVRLPAAGETKA</sequence>
<dbReference type="PROSITE" id="PS50850">
    <property type="entry name" value="MFS"/>
    <property type="match status" value="1"/>
</dbReference>
<feature type="transmembrane region" description="Helical" evidence="5">
    <location>
        <begin position="342"/>
        <end position="360"/>
    </location>
</feature>
<name>A0ABV2H0M9_9HYPH</name>
<keyword evidence="4 5" id="KW-0472">Membrane</keyword>
<dbReference type="Proteomes" id="UP001549031">
    <property type="component" value="Unassembled WGS sequence"/>
</dbReference>
<feature type="transmembrane region" description="Helical" evidence="5">
    <location>
        <begin position="412"/>
        <end position="431"/>
    </location>
</feature>
<dbReference type="EMBL" id="JBEPLJ010000001">
    <property type="protein sequence ID" value="MET3584095.1"/>
    <property type="molecule type" value="Genomic_DNA"/>
</dbReference>
<dbReference type="InterPro" id="IPR036259">
    <property type="entry name" value="MFS_trans_sf"/>
</dbReference>
<keyword evidence="3 5" id="KW-1133">Transmembrane helix</keyword>
<keyword evidence="8" id="KW-1185">Reference proteome</keyword>
<feature type="transmembrane region" description="Helical" evidence="5">
    <location>
        <begin position="277"/>
        <end position="298"/>
    </location>
</feature>
<evidence type="ECO:0000256" key="2">
    <source>
        <dbReference type="ARBA" id="ARBA00022692"/>
    </source>
</evidence>
<feature type="transmembrane region" description="Helical" evidence="5">
    <location>
        <begin position="310"/>
        <end position="330"/>
    </location>
</feature>
<feature type="transmembrane region" description="Helical" evidence="5">
    <location>
        <begin position="145"/>
        <end position="164"/>
    </location>
</feature>
<dbReference type="RefSeq" id="WP_247242132.1">
    <property type="nucleotide sequence ID" value="NZ_JALJRA010000001.1"/>
</dbReference>
<feature type="transmembrane region" description="Helical" evidence="5">
    <location>
        <begin position="234"/>
        <end position="256"/>
    </location>
</feature>
<comment type="subcellular location">
    <subcellularLocation>
        <location evidence="1">Membrane</location>
        <topology evidence="1">Multi-pass membrane protein</topology>
    </subcellularLocation>
</comment>
<protein>
    <submittedName>
        <fullName evidence="7">EmrB/QacA subfamily drug resistance transporter</fullName>
    </submittedName>
</protein>
<comment type="caution">
    <text evidence="7">The sequence shown here is derived from an EMBL/GenBank/DDBJ whole genome shotgun (WGS) entry which is preliminary data.</text>
</comment>
<dbReference type="SUPFAM" id="SSF103473">
    <property type="entry name" value="MFS general substrate transporter"/>
    <property type="match status" value="1"/>
</dbReference>
<evidence type="ECO:0000256" key="4">
    <source>
        <dbReference type="ARBA" id="ARBA00023136"/>
    </source>
</evidence>
<feature type="transmembrane region" description="Helical" evidence="5">
    <location>
        <begin position="176"/>
        <end position="196"/>
    </location>
</feature>
<evidence type="ECO:0000256" key="5">
    <source>
        <dbReference type="SAM" id="Phobius"/>
    </source>
</evidence>
<reference evidence="7 8" key="1">
    <citation type="submission" date="2024-06" db="EMBL/GenBank/DDBJ databases">
        <title>Genomic Encyclopedia of Type Strains, Phase IV (KMG-IV): sequencing the most valuable type-strain genomes for metagenomic binning, comparative biology and taxonomic classification.</title>
        <authorList>
            <person name="Goeker M."/>
        </authorList>
    </citation>
    <scope>NUCLEOTIDE SEQUENCE [LARGE SCALE GENOMIC DNA]</scope>
    <source>
        <strain evidence="7 8">DSM 105042</strain>
    </source>
</reference>
<feature type="transmembrane region" description="Helical" evidence="5">
    <location>
        <begin position="21"/>
        <end position="44"/>
    </location>
</feature>
<organism evidence="7 8">
    <name type="scientific">Pseudorhizobium tarimense</name>
    <dbReference type="NCBI Taxonomy" id="1079109"/>
    <lineage>
        <taxon>Bacteria</taxon>
        <taxon>Pseudomonadati</taxon>
        <taxon>Pseudomonadota</taxon>
        <taxon>Alphaproteobacteria</taxon>
        <taxon>Hyphomicrobiales</taxon>
        <taxon>Rhizobiaceae</taxon>
        <taxon>Rhizobium/Agrobacterium group</taxon>
        <taxon>Pseudorhizobium</taxon>
    </lineage>
</organism>
<dbReference type="InterPro" id="IPR011701">
    <property type="entry name" value="MFS"/>
</dbReference>
<feature type="domain" description="Major facilitator superfamily (MFS) profile" evidence="6">
    <location>
        <begin position="22"/>
        <end position="495"/>
    </location>
</feature>
<dbReference type="CDD" id="cd17502">
    <property type="entry name" value="MFS_Azr1_MDR_like"/>
    <property type="match status" value="1"/>
</dbReference>
<dbReference type="Pfam" id="PF07690">
    <property type="entry name" value="MFS_1"/>
    <property type="match status" value="1"/>
</dbReference>
<evidence type="ECO:0000313" key="8">
    <source>
        <dbReference type="Proteomes" id="UP001549031"/>
    </source>
</evidence>
<proteinExistence type="predicted"/>
<evidence type="ECO:0000313" key="7">
    <source>
        <dbReference type="EMBL" id="MET3584095.1"/>
    </source>
</evidence>
<dbReference type="InterPro" id="IPR020846">
    <property type="entry name" value="MFS_dom"/>
</dbReference>
<dbReference type="Gene3D" id="1.20.1250.20">
    <property type="entry name" value="MFS general substrate transporter like domains"/>
    <property type="match status" value="1"/>
</dbReference>
<keyword evidence="2 5" id="KW-0812">Transmembrane</keyword>
<dbReference type="Gene3D" id="1.20.1720.10">
    <property type="entry name" value="Multidrug resistance protein D"/>
    <property type="match status" value="1"/>
</dbReference>
<feature type="transmembrane region" description="Helical" evidence="5">
    <location>
        <begin position="112"/>
        <end position="133"/>
    </location>
</feature>
<accession>A0ABV2H0M9</accession>
<gene>
    <name evidence="7" type="ORF">ABID21_000187</name>
</gene>
<dbReference type="PANTHER" id="PTHR23501">
    <property type="entry name" value="MAJOR FACILITATOR SUPERFAMILY"/>
    <property type="match status" value="1"/>
</dbReference>
<feature type="transmembrane region" description="Helical" evidence="5">
    <location>
        <begin position="87"/>
        <end position="106"/>
    </location>
</feature>